<reference evidence="2" key="1">
    <citation type="journal article" date="2015" name="BMC Genomics">
        <title>Draft genome of a commonly misdiagnosed multidrug resistant pathogen Candida auris.</title>
        <authorList>
            <person name="Chatterjee S."/>
            <person name="Alampalli S.V."/>
            <person name="Nageshan R.K."/>
            <person name="Chettiar S.T."/>
            <person name="Joshi S."/>
            <person name="Tatu U.S."/>
        </authorList>
    </citation>
    <scope>NUCLEOTIDE SEQUENCE [LARGE SCALE GENOMIC DNA]</scope>
    <source>
        <strain evidence="2">6684</strain>
    </source>
</reference>
<name>A0A0L0NYJ8_CANAR</name>
<dbReference type="GO" id="GO:0007005">
    <property type="term" value="P:mitochondrion organization"/>
    <property type="evidence" value="ECO:0007669"/>
    <property type="project" value="TreeGrafter"/>
</dbReference>
<dbReference type="InterPro" id="IPR051114">
    <property type="entry name" value="Mito_RNA_Proc_CCM1"/>
</dbReference>
<dbReference type="EMBL" id="LGST01000027">
    <property type="protein sequence ID" value="KND99043.1"/>
    <property type="molecule type" value="Genomic_DNA"/>
</dbReference>
<accession>A0A0L0NYJ8</accession>
<gene>
    <name evidence="1" type="ORF">QG37_04105</name>
</gene>
<dbReference type="PANTHER" id="PTHR47934">
    <property type="entry name" value="PENTATRICOPEPTIDE REPEAT-CONTAINING PROTEIN PET309, MITOCHONDRIAL"/>
    <property type="match status" value="1"/>
</dbReference>
<dbReference type="AlphaFoldDB" id="A0A0L0NYJ8"/>
<dbReference type="VEuPathDB" id="FungiDB:CJJ07_002438"/>
<dbReference type="PANTHER" id="PTHR47934:SF6">
    <property type="entry name" value="MITOCHONDRIAL GROUP I INTRON SPLICING FACTOR CCM1-RELATED"/>
    <property type="match status" value="1"/>
</dbReference>
<dbReference type="VEuPathDB" id="FungiDB:CJI97_004206"/>
<dbReference type="VEuPathDB" id="FungiDB:CJI96_0005171"/>
<dbReference type="Proteomes" id="UP000037122">
    <property type="component" value="Unassembled WGS sequence"/>
</dbReference>
<dbReference type="GO" id="GO:0003729">
    <property type="term" value="F:mRNA binding"/>
    <property type="evidence" value="ECO:0007669"/>
    <property type="project" value="TreeGrafter"/>
</dbReference>
<dbReference type="VEuPathDB" id="FungiDB:CJJ09_005279"/>
<dbReference type="VEuPathDB" id="FungiDB:CJJ09_005280"/>
<protein>
    <submittedName>
        <fullName evidence="1">Uncharacterized protein</fullName>
    </submittedName>
</protein>
<dbReference type="GO" id="GO:0005739">
    <property type="term" value="C:mitochondrion"/>
    <property type="evidence" value="ECO:0007669"/>
    <property type="project" value="TreeGrafter"/>
</dbReference>
<sequence>MPRSERVILDEDLQNRYIEHLRSVRSLSPEDVAAISEIFTQAVELASGDYSAEAFKFVVRLWLAVFKDRCGGSSLEKELLESRPRVVNLCINNLSYKTYLACTAPLPGSQFWADTVARTLQFEALSKGELRFSNANIIAFLNGTSDIQTKRRMVATFLRKALLYSRHGHDFSTILSAFIHYTGIIGDGHLLLIGPEHSVYQKALSILSRPRGNVSVFSHIHMIEGIVMRSEYANKHILSNLLSSLATYTATTRPSAALEYWKFKTLELKSSSDEFLTPHDLLIAMWALFRLQQYEECLELHRKYPSLHNDQQIDIFLRISEKTKDWKHLQKQFEDMYGRGDLPYVQHYALVMNALASIKVVKEVDELFEQLQRRNLSPSCEVYGAVIKSKLATHDFDGAEEWFDKLLKSYEEGKVTQGNVARVHALVFDLHFHTSSLPKLMKALHSVIERQKSCSVPLIDTKLYCNLITAVGSNYGVKELEEIWDIAERFSMKTEDVYEKMINALTRFGDYERADTLCFEAHMESSVPFNSSLIYKAQLKNLRSWHNATTDGDLKTHLARKAVSVLRRLDQGKVSLKDRTNLLVEAIKFELSVNRRNTARSYLEQAKTLESLNEEHFLPFLRYHCQARSYKGASTVLELYREMAANKIDITSKTYVYLIRALIEIDRSNAAKYTNTYKLLESVFELYGLSMFEHIKPMRTSAEDIHYHAENLLKIVSLYVTATTHQMEANMDLVVHFLNQMKDRLGNKIPIRFRLAIFKEMGHLYHLTGDNVTAKKLVLNALDELLDVADNFRKGVSNESALEPQLPKLLQLDIRQAMEILVPILRETKALPDEYELITHSLLQRNVHLAGPLFRTLIEHILKGEVGESKINVILDICERFLVASNWTEVSIAKKQQYIYKLFILCLARRMPEERIFKTYSLLNKFYNVKSIKTLKSELSNVKYPLGKLEQSLDEYGDLTSFRWTTNTLFKDPHKFFVPGRNLPTRNTMDPRMTAKIYSFLGKYCEDDRSKAFKLFDKYPETVEYLLYYGLARTRLQTFRNEIDKIQPPLASSANEGRKNRRYRTLRALRRTMNITSR</sequence>
<evidence type="ECO:0000313" key="2">
    <source>
        <dbReference type="Proteomes" id="UP000037122"/>
    </source>
</evidence>
<evidence type="ECO:0000313" key="1">
    <source>
        <dbReference type="EMBL" id="KND99043.1"/>
    </source>
</evidence>
<dbReference type="GO" id="GO:0006396">
    <property type="term" value="P:RNA processing"/>
    <property type="evidence" value="ECO:0007669"/>
    <property type="project" value="TreeGrafter"/>
</dbReference>
<comment type="caution">
    <text evidence="1">The sequence shown here is derived from an EMBL/GenBank/DDBJ whole genome shotgun (WGS) entry which is preliminary data.</text>
</comment>
<dbReference type="InterPro" id="IPR011990">
    <property type="entry name" value="TPR-like_helical_dom_sf"/>
</dbReference>
<dbReference type="Gene3D" id="1.25.40.10">
    <property type="entry name" value="Tetratricopeptide repeat domain"/>
    <property type="match status" value="2"/>
</dbReference>
<dbReference type="VEuPathDB" id="FungiDB:QG37_04105"/>
<dbReference type="VEuPathDB" id="FungiDB:B9J08_004143"/>
<organism evidence="1 2">
    <name type="scientific">Candidozyma auris</name>
    <name type="common">Yeast</name>
    <name type="synonym">Candida auris</name>
    <dbReference type="NCBI Taxonomy" id="498019"/>
    <lineage>
        <taxon>Eukaryota</taxon>
        <taxon>Fungi</taxon>
        <taxon>Dikarya</taxon>
        <taxon>Ascomycota</taxon>
        <taxon>Saccharomycotina</taxon>
        <taxon>Pichiomycetes</taxon>
        <taxon>Metschnikowiaceae</taxon>
        <taxon>Candidozyma</taxon>
    </lineage>
</organism>
<proteinExistence type="predicted"/>